<dbReference type="InterPro" id="IPR018391">
    <property type="entry name" value="PQQ_b-propeller_rpt"/>
</dbReference>
<reference evidence="3" key="3">
    <citation type="submission" date="2017-01" db="EMBL/GenBank/DDBJ databases">
        <authorList>
            <person name="Mah S.A."/>
            <person name="Swanson W.J."/>
            <person name="Moy G.W."/>
            <person name="Vacquier V.D."/>
        </authorList>
    </citation>
    <scope>NUCLEOTIDE SEQUENCE</scope>
    <source>
        <strain evidence="3">AJ5</strain>
    </source>
</reference>
<protein>
    <recommendedName>
        <fullName evidence="2">Pyrrolo-quinoline quinone repeat domain-containing protein</fullName>
    </recommendedName>
</protein>
<dbReference type="Gene3D" id="2.140.10.10">
    <property type="entry name" value="Quinoprotein alcohol dehydrogenase-like superfamily"/>
    <property type="match status" value="1"/>
</dbReference>
<dbReference type="KEGG" id="hlc:CHINAEXTREME08270"/>
<dbReference type="SUPFAM" id="SSF50998">
    <property type="entry name" value="Quinoprotein alcohol dehydrogenase-like"/>
    <property type="match status" value="1"/>
</dbReference>
<dbReference type="Proteomes" id="UP000011555">
    <property type="component" value="Unassembled WGS sequence"/>
</dbReference>
<dbReference type="EMBL" id="CP019285">
    <property type="protein sequence ID" value="APW97772.1"/>
    <property type="molecule type" value="Genomic_DNA"/>
</dbReference>
<keyword evidence="5" id="KW-1185">Reference proteome</keyword>
<evidence type="ECO:0000259" key="2">
    <source>
        <dbReference type="Pfam" id="PF13360"/>
    </source>
</evidence>
<evidence type="ECO:0000313" key="3">
    <source>
        <dbReference type="EMBL" id="APW97772.1"/>
    </source>
</evidence>
<accession>M0LVJ1</accession>
<dbReference type="Pfam" id="PF13360">
    <property type="entry name" value="PQQ_2"/>
    <property type="match status" value="2"/>
</dbReference>
<dbReference type="STRING" id="358396.CHINAEXTREME_08270"/>
<gene>
    <name evidence="4" type="ORF">C445_01301</name>
    <name evidence="3" type="ORF">CHINAEXTREME_08270</name>
</gene>
<dbReference type="InterPro" id="IPR006311">
    <property type="entry name" value="TAT_signal"/>
</dbReference>
<dbReference type="AlphaFoldDB" id="M0LVJ1"/>
<reference evidence="4 5" key="2">
    <citation type="journal article" date="2014" name="PLoS Genet.">
        <title>Phylogenetically driven sequencing of extremely halophilic archaea reveals strategies for static and dynamic osmo-response.</title>
        <authorList>
            <person name="Becker E.A."/>
            <person name="Seitzer P.M."/>
            <person name="Tritt A."/>
            <person name="Larsen D."/>
            <person name="Krusor M."/>
            <person name="Yao A.I."/>
            <person name="Wu D."/>
            <person name="Madern D."/>
            <person name="Eisen J.A."/>
            <person name="Darling A.E."/>
            <person name="Facciotti M.T."/>
        </authorList>
    </citation>
    <scope>NUCLEOTIDE SEQUENCE [LARGE SCALE GENOMIC DNA]</scope>
    <source>
        <strain evidence="4 5">AJ5</strain>
    </source>
</reference>
<reference evidence="3 6" key="1">
    <citation type="journal article" date="2011" name="J. Bacteriol.">
        <title>Genome sequence of Halobiforma lacisalsi AJ5, an extremely halophilic archaeon which harbors a bop gene.</title>
        <authorList>
            <person name="Jiang X."/>
            <person name="Wang S."/>
            <person name="Cheng H."/>
            <person name="Huo Y."/>
            <person name="Zhang X."/>
            <person name="Zhu X."/>
            <person name="Han X."/>
            <person name="Ni P."/>
            <person name="Wu M."/>
        </authorList>
    </citation>
    <scope>NUCLEOTIDE SEQUENCE [LARGE SCALE GENOMIC DNA]</scope>
    <source>
        <strain evidence="3 6">AJ5</strain>
    </source>
</reference>
<sequence>MSLEKTYPATVRTHPTMPSRRALLATCASTGASAVLAGCSDLRGGSEPDVDAAWPQRGRDGTRTGTRSSGPAPPLTDAWTYDGDAGFGGIDCSPVLADGRVYLAYTADRSDERAAVVDAIDAATGERRWSTTAATTAEPIQRTHAYADSLAVAGDAVLLQTATGLVALEVEDGSERWHVDNVGDGQLGSTPVHPGVGDGVVFAGYYRHGRSESRPLIYAIDLEEGAERFRFEIDWDERLVYAPAVRDGVVYAAVAGGGVKAIDAADGTERWSERLPVYGVPAVTGESVFVGVDGDPSGVVALSTDTGERRWSRTDGSESTVPFGVAVADGTVYYAAMDRLVARDAATGERRWTTGGQGSERIFYGAPVVGGDYLYGTGSSLFAADRATGELQWQGPDGWTVGSPALADDLLYVSLEHGTLAALSECRTELFGRCLR</sequence>
<dbReference type="Gene3D" id="2.40.128.630">
    <property type="match status" value="2"/>
</dbReference>
<feature type="domain" description="Pyrrolo-quinoline quinone repeat" evidence="2">
    <location>
        <begin position="79"/>
        <end position="179"/>
    </location>
</feature>
<proteinExistence type="predicted"/>
<dbReference type="eggNOG" id="arCOG02482">
    <property type="taxonomic scope" value="Archaea"/>
</dbReference>
<dbReference type="InterPro" id="IPR011047">
    <property type="entry name" value="Quinoprotein_ADH-like_sf"/>
</dbReference>
<organism evidence="4 5">
    <name type="scientific">Natronobacterium lacisalsi AJ5</name>
    <dbReference type="NCBI Taxonomy" id="358396"/>
    <lineage>
        <taxon>Archaea</taxon>
        <taxon>Methanobacteriati</taxon>
        <taxon>Methanobacteriota</taxon>
        <taxon>Stenosarchaea group</taxon>
        <taxon>Halobacteria</taxon>
        <taxon>Halobacteriales</taxon>
        <taxon>Natrialbaceae</taxon>
        <taxon>Natronobacterium</taxon>
    </lineage>
</organism>
<dbReference type="PANTHER" id="PTHR34512">
    <property type="entry name" value="CELL SURFACE PROTEIN"/>
    <property type="match status" value="1"/>
</dbReference>
<evidence type="ECO:0000313" key="4">
    <source>
        <dbReference type="EMBL" id="EMA37481.1"/>
    </source>
</evidence>
<dbReference type="PANTHER" id="PTHR34512:SF30">
    <property type="entry name" value="OUTER MEMBRANE PROTEIN ASSEMBLY FACTOR BAMB"/>
    <property type="match status" value="1"/>
</dbReference>
<dbReference type="EMBL" id="AOLZ01000012">
    <property type="protein sequence ID" value="EMA37481.1"/>
    <property type="molecule type" value="Genomic_DNA"/>
</dbReference>
<name>M0LVJ1_NATLA</name>
<dbReference type="SMART" id="SM00564">
    <property type="entry name" value="PQQ"/>
    <property type="match status" value="7"/>
</dbReference>
<dbReference type="PROSITE" id="PS51318">
    <property type="entry name" value="TAT"/>
    <property type="match status" value="1"/>
</dbReference>
<feature type="region of interest" description="Disordered" evidence="1">
    <location>
        <begin position="45"/>
        <end position="76"/>
    </location>
</feature>
<dbReference type="Proteomes" id="UP000186547">
    <property type="component" value="Chromosome"/>
</dbReference>
<evidence type="ECO:0000256" key="1">
    <source>
        <dbReference type="SAM" id="MobiDB-lite"/>
    </source>
</evidence>
<dbReference type="InterPro" id="IPR002372">
    <property type="entry name" value="PQQ_rpt_dom"/>
</dbReference>
<evidence type="ECO:0000313" key="6">
    <source>
        <dbReference type="Proteomes" id="UP000186547"/>
    </source>
</evidence>
<evidence type="ECO:0000313" key="5">
    <source>
        <dbReference type="Proteomes" id="UP000011555"/>
    </source>
</evidence>
<dbReference type="eggNOG" id="arCOG09399">
    <property type="taxonomic scope" value="Archaea"/>
</dbReference>
<feature type="domain" description="Pyrrolo-quinoline quinone repeat" evidence="2">
    <location>
        <begin position="217"/>
        <end position="424"/>
    </location>
</feature>